<protein>
    <submittedName>
        <fullName evidence="1">Uncharacterized protein</fullName>
    </submittedName>
</protein>
<name>A0A194QV76_PAPMA</name>
<dbReference type="Proteomes" id="UP000053240">
    <property type="component" value="Unassembled WGS sequence"/>
</dbReference>
<evidence type="ECO:0000313" key="2">
    <source>
        <dbReference type="Proteomes" id="UP000053240"/>
    </source>
</evidence>
<proteinExistence type="predicted"/>
<dbReference type="InterPro" id="IPR006616">
    <property type="entry name" value="DM9_repeat"/>
</dbReference>
<reference evidence="1 2" key="1">
    <citation type="journal article" date="2015" name="Nat. Commun.">
        <title>Outbred genome sequencing and CRISPR/Cas9 gene editing in butterflies.</title>
        <authorList>
            <person name="Li X."/>
            <person name="Fan D."/>
            <person name="Zhang W."/>
            <person name="Liu G."/>
            <person name="Zhang L."/>
            <person name="Zhao L."/>
            <person name="Fang X."/>
            <person name="Chen L."/>
            <person name="Dong Y."/>
            <person name="Chen Y."/>
            <person name="Ding Y."/>
            <person name="Zhao R."/>
            <person name="Feng M."/>
            <person name="Zhu Y."/>
            <person name="Feng Y."/>
            <person name="Jiang X."/>
            <person name="Zhu D."/>
            <person name="Xiang H."/>
            <person name="Feng X."/>
            <person name="Li S."/>
            <person name="Wang J."/>
            <person name="Zhang G."/>
            <person name="Kronforst M.R."/>
            <person name="Wang W."/>
        </authorList>
    </citation>
    <scope>NUCLEOTIDE SEQUENCE [LARGE SCALE GENOMIC DNA]</scope>
    <source>
        <strain evidence="1">Ya'a_city_454_Pm</strain>
        <tissue evidence="1">Whole body</tissue>
    </source>
</reference>
<dbReference type="PANTHER" id="PTHR31649:SF1">
    <property type="entry name" value="FARNESOIC ACID O-METHYL TRANSFERASE DOMAIN-CONTAINING PROTEIN"/>
    <property type="match status" value="1"/>
</dbReference>
<dbReference type="AlphaFoldDB" id="A0A194QV76"/>
<keyword evidence="2" id="KW-1185">Reference proteome</keyword>
<organism evidence="1 2">
    <name type="scientific">Papilio machaon</name>
    <name type="common">Old World swallowtail butterfly</name>
    <dbReference type="NCBI Taxonomy" id="76193"/>
    <lineage>
        <taxon>Eukaryota</taxon>
        <taxon>Metazoa</taxon>
        <taxon>Ecdysozoa</taxon>
        <taxon>Arthropoda</taxon>
        <taxon>Hexapoda</taxon>
        <taxon>Insecta</taxon>
        <taxon>Pterygota</taxon>
        <taxon>Neoptera</taxon>
        <taxon>Endopterygota</taxon>
        <taxon>Lepidoptera</taxon>
        <taxon>Glossata</taxon>
        <taxon>Ditrysia</taxon>
        <taxon>Papilionoidea</taxon>
        <taxon>Papilionidae</taxon>
        <taxon>Papilioninae</taxon>
        <taxon>Papilio</taxon>
    </lineage>
</organism>
<evidence type="ECO:0000313" key="1">
    <source>
        <dbReference type="EMBL" id="KPJ09372.1"/>
    </source>
</evidence>
<dbReference type="Pfam" id="PF11901">
    <property type="entry name" value="DM9"/>
    <property type="match status" value="1"/>
</dbReference>
<dbReference type="STRING" id="76193.A0A194QV76"/>
<dbReference type="InParanoid" id="A0A194QV76"/>
<feature type="non-terminal residue" evidence="1">
    <location>
        <position position="1"/>
    </location>
</feature>
<dbReference type="PANTHER" id="PTHR31649">
    <property type="entry name" value="AGAP009604-PA"/>
    <property type="match status" value="1"/>
</dbReference>
<gene>
    <name evidence="1" type="ORF">RR48_08823</name>
</gene>
<dbReference type="SMART" id="SM00696">
    <property type="entry name" value="DM9"/>
    <property type="match status" value="2"/>
</dbReference>
<sequence>PPEIVYLPRCIEIRDSKLHWRSLDGDKLPANAIIGGFQNDPIYIARAKHRGSLCPGKYIHSQRCAYIAWGFSEHRKDKFEILCGLNVRWVKCKGKNIPENAFIGGTSEVNNEPLYIGRAKYGSDLICGKVHLLYGTCYLPYNGSELEYKSYEILVIPDIPSRSIQDSQHCCVSS</sequence>
<accession>A0A194QV76</accession>
<dbReference type="EMBL" id="KQ461103">
    <property type="protein sequence ID" value="KPJ09372.1"/>
    <property type="molecule type" value="Genomic_DNA"/>
</dbReference>